<dbReference type="PANTHER" id="PTHR36451:SF1">
    <property type="entry name" value="OMEGA-HYDROXY-BETA-DIHYDROMENAQUINONE-9 SULFOTRANSFERASE STF3"/>
    <property type="match status" value="1"/>
</dbReference>
<keyword evidence="1" id="KW-0808">Transferase</keyword>
<dbReference type="SUPFAM" id="SSF52540">
    <property type="entry name" value="P-loop containing nucleoside triphosphate hydrolases"/>
    <property type="match status" value="1"/>
</dbReference>
<comment type="caution">
    <text evidence="1">The sequence shown here is derived from an EMBL/GenBank/DDBJ whole genome shotgun (WGS) entry which is preliminary data.</text>
</comment>
<evidence type="ECO:0000313" key="1">
    <source>
        <dbReference type="EMBL" id="MYL97007.1"/>
    </source>
</evidence>
<organism evidence="1 2">
    <name type="scientific">Novosphingobium silvae</name>
    <dbReference type="NCBI Taxonomy" id="2692619"/>
    <lineage>
        <taxon>Bacteria</taxon>
        <taxon>Pseudomonadati</taxon>
        <taxon>Pseudomonadota</taxon>
        <taxon>Alphaproteobacteria</taxon>
        <taxon>Sphingomonadales</taxon>
        <taxon>Sphingomonadaceae</taxon>
        <taxon>Novosphingobium</taxon>
    </lineage>
</organism>
<dbReference type="GO" id="GO:0016740">
    <property type="term" value="F:transferase activity"/>
    <property type="evidence" value="ECO:0007669"/>
    <property type="project" value="UniProtKB-KW"/>
</dbReference>
<dbReference type="Pfam" id="PF13469">
    <property type="entry name" value="Sulfotransfer_3"/>
    <property type="match status" value="1"/>
</dbReference>
<dbReference type="InterPro" id="IPR027417">
    <property type="entry name" value="P-loop_NTPase"/>
</dbReference>
<dbReference type="EMBL" id="WVTD01000002">
    <property type="protein sequence ID" value="MYL97007.1"/>
    <property type="molecule type" value="Genomic_DNA"/>
</dbReference>
<protein>
    <submittedName>
        <fullName evidence="1">Sulfotransferase</fullName>
    </submittedName>
</protein>
<sequence>MATTAAEQLVADALVEQAMKGTGIHAFDNDSFREGLDVFTASFNEGIDKGWMSEGGIARARSDTLHYLRGRLRVSQYIRDNPEVLERRIARPVFVMGVPRTGTTLMSNLLAADPARRSPLTWEIDDPVPPVASDDLLTTDPRAVARLTQERKALEANPEMGKYYRGSAVYPNECVFFMAHDFKTLMIESKGKLPAYKEFIFSCDMTSAYEYHRRFLQMLQHHTSGIWNVKKPSHALWLETIFKVYPDARVIWTHRDPFTATGSLCSIISLSHKAHMGRIDAEWLKENYPWQAAEHANRIMDFRDRFGEDKIIDVHYADLVSDPLGATKKVYAQLGDKWTAEAEAGIQKWVADNPQDKFGRHEYKLAQYGLAKAEIEPLFERYLSRYDVAREG</sequence>
<keyword evidence="2" id="KW-1185">Reference proteome</keyword>
<proteinExistence type="predicted"/>
<gene>
    <name evidence="1" type="ORF">GR702_04350</name>
</gene>
<dbReference type="RefSeq" id="WP_160984737.1">
    <property type="nucleotide sequence ID" value="NZ_WVTD01000002.1"/>
</dbReference>
<dbReference type="InterPro" id="IPR052736">
    <property type="entry name" value="Stf3_sulfotransferase"/>
</dbReference>
<name>A0A7X4GFU3_9SPHN</name>
<reference evidence="1 2" key="1">
    <citation type="submission" date="2019-12" db="EMBL/GenBank/DDBJ databases">
        <authorList>
            <person name="Feng G."/>
            <person name="Zhu H."/>
        </authorList>
    </citation>
    <scope>NUCLEOTIDE SEQUENCE [LARGE SCALE GENOMIC DNA]</scope>
    <source>
        <strain evidence="1 2">FGD1</strain>
    </source>
</reference>
<dbReference type="PANTHER" id="PTHR36451">
    <property type="entry name" value="PAPS-DEPENDENT SULFOTRANSFERASE STF3"/>
    <property type="match status" value="1"/>
</dbReference>
<dbReference type="Proteomes" id="UP000465810">
    <property type="component" value="Unassembled WGS sequence"/>
</dbReference>
<dbReference type="Gene3D" id="3.40.50.300">
    <property type="entry name" value="P-loop containing nucleotide triphosphate hydrolases"/>
    <property type="match status" value="1"/>
</dbReference>
<evidence type="ECO:0000313" key="2">
    <source>
        <dbReference type="Proteomes" id="UP000465810"/>
    </source>
</evidence>
<accession>A0A7X4GFU3</accession>
<dbReference type="AlphaFoldDB" id="A0A7X4GFU3"/>